<comment type="caution">
    <text evidence="3">The sequence shown here is derived from an EMBL/GenBank/DDBJ whole genome shotgun (WGS) entry which is preliminary data.</text>
</comment>
<dbReference type="Proteomes" id="UP001455709">
    <property type="component" value="Unassembled WGS sequence"/>
</dbReference>
<reference evidence="3 4" key="1">
    <citation type="submission" date="2024-05" db="EMBL/GenBank/DDBJ databases">
        <authorList>
            <person name="De Oliveira J.P."/>
            <person name="Noriler S.A."/>
            <person name="De Oliveira A.G."/>
            <person name="Sipoli D.S."/>
        </authorList>
    </citation>
    <scope>NUCLEOTIDE SEQUENCE [LARGE SCALE GENOMIC DNA]</scope>
    <source>
        <strain evidence="3 4">LABIM189</strain>
    </source>
</reference>
<keyword evidence="4" id="KW-1185">Reference proteome</keyword>
<organism evidence="3 4">
    <name type="scientific">Chromobacterium vaccinii</name>
    <dbReference type="NCBI Taxonomy" id="1108595"/>
    <lineage>
        <taxon>Bacteria</taxon>
        <taxon>Pseudomonadati</taxon>
        <taxon>Pseudomonadota</taxon>
        <taxon>Betaproteobacteria</taxon>
        <taxon>Neisseriales</taxon>
        <taxon>Chromobacteriaceae</taxon>
        <taxon>Chromobacterium</taxon>
    </lineage>
</organism>
<evidence type="ECO:0000259" key="2">
    <source>
        <dbReference type="Pfam" id="PF02350"/>
    </source>
</evidence>
<dbReference type="SUPFAM" id="SSF53756">
    <property type="entry name" value="UDP-Glycosyltransferase/glycogen phosphorylase"/>
    <property type="match status" value="1"/>
</dbReference>
<evidence type="ECO:0000313" key="4">
    <source>
        <dbReference type="Proteomes" id="UP001455709"/>
    </source>
</evidence>
<keyword evidence="1 3" id="KW-0413">Isomerase</keyword>
<evidence type="ECO:0000256" key="1">
    <source>
        <dbReference type="RuleBase" id="RU003513"/>
    </source>
</evidence>
<dbReference type="PANTHER" id="PTHR43174">
    <property type="entry name" value="UDP-N-ACETYLGLUCOSAMINE 2-EPIMERASE"/>
    <property type="match status" value="1"/>
</dbReference>
<comment type="similarity">
    <text evidence="1">Belongs to the UDP-N-acetylglucosamine 2-epimerase family.</text>
</comment>
<dbReference type="GO" id="GO:0008761">
    <property type="term" value="F:UDP-N-acetylglucosamine 2-epimerase activity"/>
    <property type="evidence" value="ECO:0007669"/>
    <property type="project" value="UniProtKB-EC"/>
</dbReference>
<dbReference type="PANTHER" id="PTHR43174:SF1">
    <property type="entry name" value="UDP-N-ACETYLGLUCOSAMINE 2-EPIMERASE"/>
    <property type="match status" value="1"/>
</dbReference>
<dbReference type="RefSeq" id="WP_347370053.1">
    <property type="nucleotide sequence ID" value="NZ_JBDOJC010000001.1"/>
</dbReference>
<dbReference type="EMBL" id="JBDOJC010000001">
    <property type="protein sequence ID" value="MEO2216597.1"/>
    <property type="molecule type" value="Genomic_DNA"/>
</dbReference>
<dbReference type="InterPro" id="IPR029767">
    <property type="entry name" value="WecB-like"/>
</dbReference>
<protein>
    <submittedName>
        <fullName evidence="3">UDP-N-acetylglucosamine 2-epimerase (Non-hydrolyzing)</fullName>
        <ecNumber evidence="3">5.1.3.14</ecNumber>
    </submittedName>
</protein>
<dbReference type="Gene3D" id="3.40.50.2000">
    <property type="entry name" value="Glycogen Phosphorylase B"/>
    <property type="match status" value="2"/>
</dbReference>
<dbReference type="EC" id="5.1.3.14" evidence="3"/>
<name>A0ABV0FBU6_9NEIS</name>
<dbReference type="NCBIfam" id="TIGR00236">
    <property type="entry name" value="wecB"/>
    <property type="match status" value="1"/>
</dbReference>
<feature type="domain" description="UDP-N-acetylglucosamine 2-epimerase" evidence="2">
    <location>
        <begin position="28"/>
        <end position="363"/>
    </location>
</feature>
<sequence>MKRLKVMSVVGTRPEIIRLSRVLAALDEHCDHVLVHTGQNYDYELNQVFFDDLGVRKPDFFLNSADGSTSAANTIGNLITAVDSVIAQIQPEAMLVLGDTNSCLSVIPAKRRKVPIFHMEAGNRCFDLRVPEETNRRIVDHTADINLTYSTIARDYLLREGLPPDQVIKTGSPMYEVLHHYMPQILASNALKRLSLMAGQYFVVSAHREENIESDGSFSKLVKVLNSVAEDHNLPVVVSTHPRTQKRVEATGATFHPQVRLLKPLGFHDYVNLQMHAKAVLSDSGTINEESSILNFPSLNLREAHERPEGMEEAAVMMVGLEVERVRQGLAILQGQARGMERSLRIVADYSMPNVSDKVVRIIHSYTDYVRRVVWKQY</sequence>
<gene>
    <name evidence="3" type="primary">wecB</name>
    <name evidence="3" type="ORF">ABGV49_05945</name>
</gene>
<dbReference type="CDD" id="cd03786">
    <property type="entry name" value="GTB_UDP-GlcNAc_2-Epimerase"/>
    <property type="match status" value="1"/>
</dbReference>
<dbReference type="InterPro" id="IPR003331">
    <property type="entry name" value="UDP_GlcNAc_Epimerase_2_dom"/>
</dbReference>
<proteinExistence type="inferred from homology"/>
<accession>A0ABV0FBU6</accession>
<dbReference type="Pfam" id="PF02350">
    <property type="entry name" value="Epimerase_2"/>
    <property type="match status" value="1"/>
</dbReference>
<evidence type="ECO:0000313" key="3">
    <source>
        <dbReference type="EMBL" id="MEO2216597.1"/>
    </source>
</evidence>